<dbReference type="PIRSF" id="PIRSF000350">
    <property type="entry name" value="Mercury_reductase_MerA"/>
    <property type="match status" value="1"/>
</dbReference>
<gene>
    <name evidence="16" type="primary">lpdA</name>
    <name evidence="16" type="ORF">LPTSP2_07530</name>
</gene>
<dbReference type="Pfam" id="PF07992">
    <property type="entry name" value="Pyr_redox_2"/>
    <property type="match status" value="1"/>
</dbReference>
<evidence type="ECO:0000256" key="9">
    <source>
        <dbReference type="ARBA" id="ARBA00031281"/>
    </source>
</evidence>
<dbReference type="InterPro" id="IPR050151">
    <property type="entry name" value="Class-I_Pyr_Nuc-Dis_Oxidored"/>
</dbReference>
<evidence type="ECO:0000313" key="17">
    <source>
        <dbReference type="Proteomes" id="UP000245206"/>
    </source>
</evidence>
<evidence type="ECO:0000256" key="4">
    <source>
        <dbReference type="ARBA" id="ARBA00022827"/>
    </source>
</evidence>
<evidence type="ECO:0000313" key="16">
    <source>
        <dbReference type="EMBL" id="GBF41477.1"/>
    </source>
</evidence>
<feature type="domain" description="FAD/NAD(P)-binding" evidence="15">
    <location>
        <begin position="4"/>
        <end position="314"/>
    </location>
</feature>
<dbReference type="RefSeq" id="WP_108958653.1">
    <property type="nucleotide sequence ID" value="NZ_BFAZ01000003.1"/>
</dbReference>
<dbReference type="InterPro" id="IPR016156">
    <property type="entry name" value="FAD/NAD-linked_Rdtase_dimer_sf"/>
</dbReference>
<feature type="binding site" evidence="11">
    <location>
        <position position="262"/>
    </location>
    <ligand>
        <name>NAD(+)</name>
        <dbReference type="ChEBI" id="CHEBI:57540"/>
    </ligand>
</feature>
<dbReference type="FunFam" id="3.30.390.30:FF:000001">
    <property type="entry name" value="Dihydrolipoyl dehydrogenase"/>
    <property type="match status" value="1"/>
</dbReference>
<dbReference type="GO" id="GO:0050660">
    <property type="term" value="F:flavin adenine dinucleotide binding"/>
    <property type="evidence" value="ECO:0007669"/>
    <property type="project" value="TreeGrafter"/>
</dbReference>
<dbReference type="PRINTS" id="PR00411">
    <property type="entry name" value="PNDRDTASEI"/>
</dbReference>
<keyword evidence="5 13" id="KW-0560">Oxidoreductase</keyword>
<keyword evidence="3 13" id="KW-0285">Flavoprotein</keyword>
<dbReference type="OrthoDB" id="9807946at2"/>
<evidence type="ECO:0000256" key="3">
    <source>
        <dbReference type="ARBA" id="ARBA00022630"/>
    </source>
</evidence>
<keyword evidence="6 11" id="KW-0520">NAD</keyword>
<dbReference type="InterPro" id="IPR036188">
    <property type="entry name" value="FAD/NAD-bd_sf"/>
</dbReference>
<comment type="cofactor">
    <cofactor evidence="11">
        <name>FAD</name>
        <dbReference type="ChEBI" id="CHEBI:57692"/>
    </cofactor>
    <text evidence="11">Binds 1 FAD per subunit.</text>
</comment>
<protein>
    <recommendedName>
        <fullName evidence="2">Dihydrolipoyl dehydrogenase</fullName>
    </recommendedName>
    <alternativeName>
        <fullName evidence="9">Dihydrolipoamide dehydrogenase</fullName>
    </alternativeName>
</protein>
<keyword evidence="7" id="KW-1015">Disulfide bond</keyword>
<dbReference type="Pfam" id="PF02852">
    <property type="entry name" value="Pyr_redox_dim"/>
    <property type="match status" value="1"/>
</dbReference>
<dbReference type="SUPFAM" id="SSF51905">
    <property type="entry name" value="FAD/NAD(P)-binding domain"/>
    <property type="match status" value="1"/>
</dbReference>
<name>A0A2P2DA00_9LEPT</name>
<evidence type="ECO:0000256" key="5">
    <source>
        <dbReference type="ARBA" id="ARBA00023002"/>
    </source>
</evidence>
<dbReference type="SUPFAM" id="SSF55424">
    <property type="entry name" value="FAD/NAD-linked reductases, dimerisation (C-terminal) domain"/>
    <property type="match status" value="1"/>
</dbReference>
<feature type="active site" description="Proton acceptor" evidence="10">
    <location>
        <position position="437"/>
    </location>
</feature>
<comment type="caution">
    <text evidence="16">The sequence shown here is derived from an EMBL/GenBank/DDBJ whole genome shotgun (WGS) entry which is preliminary data.</text>
</comment>
<dbReference type="GO" id="GO:0006103">
    <property type="term" value="P:2-oxoglutarate metabolic process"/>
    <property type="evidence" value="ECO:0007669"/>
    <property type="project" value="TreeGrafter"/>
</dbReference>
<dbReference type="PROSITE" id="PS00076">
    <property type="entry name" value="PYRIDINE_REDOX_1"/>
    <property type="match status" value="1"/>
</dbReference>
<feature type="binding site" evidence="11">
    <location>
        <begin position="175"/>
        <end position="182"/>
    </location>
    <ligand>
        <name>NAD(+)</name>
        <dbReference type="ChEBI" id="CHEBI:57540"/>
    </ligand>
</feature>
<dbReference type="PANTHER" id="PTHR22912:SF217">
    <property type="entry name" value="DIHYDROLIPOYL DEHYDROGENASE"/>
    <property type="match status" value="1"/>
</dbReference>
<dbReference type="InterPro" id="IPR004099">
    <property type="entry name" value="Pyr_nucl-diS_OxRdtase_dimer"/>
</dbReference>
<dbReference type="GO" id="GO:0004148">
    <property type="term" value="F:dihydrolipoyl dehydrogenase (NADH) activity"/>
    <property type="evidence" value="ECO:0007669"/>
    <property type="project" value="TreeGrafter"/>
</dbReference>
<evidence type="ECO:0000256" key="7">
    <source>
        <dbReference type="ARBA" id="ARBA00023157"/>
    </source>
</evidence>
<comment type="similarity">
    <text evidence="1 13">Belongs to the class-I pyridine nucleotide-disulfide oxidoreductase family.</text>
</comment>
<dbReference type="NCBIfam" id="NF004944">
    <property type="entry name" value="PRK06292.2-2"/>
    <property type="match status" value="1"/>
</dbReference>
<accession>A0A2P2DA00</accession>
<evidence type="ECO:0000256" key="11">
    <source>
        <dbReference type="PIRSR" id="PIRSR000350-3"/>
    </source>
</evidence>
<keyword evidence="17" id="KW-1185">Reference proteome</keyword>
<feature type="domain" description="Pyridine nucleotide-disulphide oxidoreductase dimerisation" evidence="14">
    <location>
        <begin position="339"/>
        <end position="446"/>
    </location>
</feature>
<sequence length="461" mass="51494">MKEYDILVVGAGAGTKLVTPPSLIGKRVVVFEKETPGGTCLNRGCIPSKMIIYPSELIRLREEGKRFGIEFPKPTTVPVESIFQRVNQTVKVDSDSIPLAYEKNPNIDYIPKKVWFKGSKVLTDGENEYTAKHIFIVTGTRPKIPNIQGLENTPYWTSREALSPANFPKSLLIIGAGFISLELGAAYQAYGCQVTGITRGEVLRHVDGDVKTELCKHLPFPIHTDFQFESVSYQNKKFKVSGKTKEGKFTQFEADELLVATGIKPNTDELHLENTNIQVNEEGYIQVDGTLQTGEPGVYAFGDVIGRYFFRHSANFEGEYLFEHLFGNKKDQPIVYPPIPEAIFTNPQIASVGKTEETLIKEGISYYKGINPYSSSATGMARLSHLGFVKVLVSKETEQVLGAHIIGEEASNLIHQILMGMYLNAKLDDYLGMVYIHPAISEITRNAFRKVREQKWKEGKS</sequence>
<dbReference type="AlphaFoldDB" id="A0A2P2DA00"/>
<feature type="binding site" evidence="11">
    <location>
        <position position="49"/>
    </location>
    <ligand>
        <name>FAD</name>
        <dbReference type="ChEBI" id="CHEBI:57692"/>
    </ligand>
</feature>
<evidence type="ECO:0000256" key="12">
    <source>
        <dbReference type="PIRSR" id="PIRSR000350-4"/>
    </source>
</evidence>
<dbReference type="InterPro" id="IPR012999">
    <property type="entry name" value="Pyr_OxRdtase_I_AS"/>
</dbReference>
<evidence type="ECO:0000256" key="6">
    <source>
        <dbReference type="ARBA" id="ARBA00023027"/>
    </source>
</evidence>
<dbReference type="InterPro" id="IPR001100">
    <property type="entry name" value="Pyr_nuc-diS_OxRdtase"/>
</dbReference>
<feature type="disulfide bond" description="Redox-active" evidence="12">
    <location>
        <begin position="40"/>
        <end position="45"/>
    </location>
</feature>
<reference evidence="17" key="1">
    <citation type="journal article" date="2019" name="Microbiol. Immunol.">
        <title>Molecular and phenotypic characterization of Leptospira johnsonii sp. nov., Leptospira ellinghausenii sp. nov. and Leptospira ryugenii sp. nov. isolated from soil and water in Japan.</title>
        <authorList>
            <person name="Masuzawa T."/>
            <person name="Saito M."/>
            <person name="Nakao R."/>
            <person name="Nikaido Y."/>
            <person name="Matsumoto M."/>
            <person name="Ogawa M."/>
            <person name="Yokoyama M."/>
            <person name="Hidaka Y."/>
            <person name="Tomita J."/>
            <person name="Sakakibara K."/>
            <person name="Suzuki K."/>
            <person name="Yasuda S."/>
            <person name="Sato H."/>
            <person name="Yamaguchi M."/>
            <person name="Yoshida S.I."/>
            <person name="Koizumi N."/>
            <person name="Kawamura Y."/>
        </authorList>
    </citation>
    <scope>NUCLEOTIDE SEQUENCE [LARGE SCALE GENOMIC DNA]</scope>
    <source>
        <strain evidence="17">E18</strain>
    </source>
</reference>
<dbReference type="EMBL" id="BFAZ01000003">
    <property type="protein sequence ID" value="GBF41477.1"/>
    <property type="molecule type" value="Genomic_DNA"/>
</dbReference>
<proteinExistence type="inferred from homology"/>
<feature type="binding site" evidence="11">
    <location>
        <position position="303"/>
    </location>
    <ligand>
        <name>FAD</name>
        <dbReference type="ChEBI" id="CHEBI:57692"/>
    </ligand>
</feature>
<keyword evidence="11" id="KW-0547">Nucleotide-binding</keyword>
<evidence type="ECO:0000256" key="8">
    <source>
        <dbReference type="ARBA" id="ARBA00023284"/>
    </source>
</evidence>
<dbReference type="PANTHER" id="PTHR22912">
    <property type="entry name" value="DISULFIDE OXIDOREDUCTASE"/>
    <property type="match status" value="1"/>
</dbReference>
<evidence type="ECO:0000256" key="10">
    <source>
        <dbReference type="PIRSR" id="PIRSR000350-2"/>
    </source>
</evidence>
<dbReference type="Proteomes" id="UP000245206">
    <property type="component" value="Unassembled WGS sequence"/>
</dbReference>
<evidence type="ECO:0000259" key="15">
    <source>
        <dbReference type="Pfam" id="PF07992"/>
    </source>
</evidence>
<dbReference type="Gene3D" id="3.50.50.60">
    <property type="entry name" value="FAD/NAD(P)-binding domain"/>
    <property type="match status" value="2"/>
</dbReference>
<evidence type="ECO:0000256" key="1">
    <source>
        <dbReference type="ARBA" id="ARBA00007532"/>
    </source>
</evidence>
<dbReference type="InterPro" id="IPR023753">
    <property type="entry name" value="FAD/NAD-binding_dom"/>
</dbReference>
<organism evidence="16 17">
    <name type="scientific">Leptospira ellinghausenii</name>
    <dbReference type="NCBI Taxonomy" id="1917822"/>
    <lineage>
        <taxon>Bacteria</taxon>
        <taxon>Pseudomonadati</taxon>
        <taxon>Spirochaetota</taxon>
        <taxon>Spirochaetia</taxon>
        <taxon>Leptospirales</taxon>
        <taxon>Leptospiraceae</taxon>
        <taxon>Leptospira</taxon>
    </lineage>
</organism>
<dbReference type="Gene3D" id="3.30.390.30">
    <property type="match status" value="1"/>
</dbReference>
<evidence type="ECO:0000256" key="13">
    <source>
        <dbReference type="RuleBase" id="RU003691"/>
    </source>
</evidence>
<dbReference type="PRINTS" id="PR00368">
    <property type="entry name" value="FADPNR"/>
</dbReference>
<keyword evidence="8 13" id="KW-0676">Redox-active center</keyword>
<evidence type="ECO:0000256" key="2">
    <source>
        <dbReference type="ARBA" id="ARBA00016961"/>
    </source>
</evidence>
<evidence type="ECO:0000259" key="14">
    <source>
        <dbReference type="Pfam" id="PF02852"/>
    </source>
</evidence>
<keyword evidence="4 11" id="KW-0274">FAD</keyword>